<accession>A0A0F9I8E8</accession>
<organism evidence="1">
    <name type="scientific">marine sediment metagenome</name>
    <dbReference type="NCBI Taxonomy" id="412755"/>
    <lineage>
        <taxon>unclassified sequences</taxon>
        <taxon>metagenomes</taxon>
        <taxon>ecological metagenomes</taxon>
    </lineage>
</organism>
<comment type="caution">
    <text evidence="1">The sequence shown here is derived from an EMBL/GenBank/DDBJ whole genome shotgun (WGS) entry which is preliminary data.</text>
</comment>
<dbReference type="EMBL" id="LAZR01020109">
    <property type="protein sequence ID" value="KKL90085.1"/>
    <property type="molecule type" value="Genomic_DNA"/>
</dbReference>
<reference evidence="1" key="1">
    <citation type="journal article" date="2015" name="Nature">
        <title>Complex archaea that bridge the gap between prokaryotes and eukaryotes.</title>
        <authorList>
            <person name="Spang A."/>
            <person name="Saw J.H."/>
            <person name="Jorgensen S.L."/>
            <person name="Zaremba-Niedzwiedzka K."/>
            <person name="Martijn J."/>
            <person name="Lind A.E."/>
            <person name="van Eijk R."/>
            <person name="Schleper C."/>
            <person name="Guy L."/>
            <person name="Ettema T.J."/>
        </authorList>
    </citation>
    <scope>NUCLEOTIDE SEQUENCE</scope>
</reference>
<protein>
    <submittedName>
        <fullName evidence="1">Uncharacterized protein</fullName>
    </submittedName>
</protein>
<evidence type="ECO:0000313" key="1">
    <source>
        <dbReference type="EMBL" id="KKL90085.1"/>
    </source>
</evidence>
<dbReference type="AlphaFoldDB" id="A0A0F9I8E8"/>
<gene>
    <name evidence="1" type="ORF">LCGC14_1908230</name>
</gene>
<sequence>MARNLKHARLIAWAQFRQSGIGTPLDKDDLVQDIELNDPLTYALELDEISNRGLVGKGHEFETDRYLNSRHLTGSVPQQALPARFINYIAAACLGNISTGAAAPVYTQTIKWNPVGTTAQGWPISFGIDDDGSDIVLNDVHILNFNISGDGQNRVEMGFDFVGTKTSALATMTWPTIAAENYVHNNSGVFTVATVDKKSQLRSFNLAVNPGVDMDRAWRKLATEAARPFPSAFPFNPETSEVTLTLSLEAEDADLGVWRGYRTSETEVELVISALGAAINGSPFTIGFEIHRGIVTEINHSWEDGILILNPTIIPRYDTSAATPLTITNITADAAPIAAAS</sequence>
<proteinExistence type="predicted"/>
<name>A0A0F9I8E8_9ZZZZ</name>